<dbReference type="InterPro" id="IPR006127">
    <property type="entry name" value="ZnuA-like"/>
</dbReference>
<dbReference type="Proteomes" id="UP000770161">
    <property type="component" value="Unassembled WGS sequence"/>
</dbReference>
<dbReference type="Gene3D" id="3.40.50.1980">
    <property type="entry name" value="Nitrogenase molybdenum iron protein domain"/>
    <property type="match status" value="2"/>
</dbReference>
<keyword evidence="8" id="KW-1185">Reference proteome</keyword>
<sequence length="316" mass="36293">MKNKSKIAIVLCVTVLFLAACGSKSNSNDKLKIYATNFPYESFTKQIGGEYVDVESIYPSGTDLHNYEPTQKEMLNIAKSDLFVYSSDELDPVAKKISSTIKQGDHKLQTIPNLEESEILEHHHEDGEEHEHEHDATHNEENEHDPHIWLDPIANKEAAKSIKDKLVKIDASHKETYENNYKKLITDIDKIDKEMKEITKDTKRDTVFISHDSLGYLANRYHFKQTGVTGMNNEEPSQKELLNIIKEINKSKSPYILYEQNVSSKVTDIIKKDTDSKPLKFHNLEVLTKEEAKDKNITYQSLMEENIKNLDKALNN</sequence>
<evidence type="ECO:0000256" key="6">
    <source>
        <dbReference type="SAM" id="SignalP"/>
    </source>
</evidence>
<dbReference type="RefSeq" id="WP_194200754.1">
    <property type="nucleotide sequence ID" value="NZ_JADGLT010000219.1"/>
</dbReference>
<keyword evidence="1 3" id="KW-0813">Transport</keyword>
<dbReference type="Pfam" id="PF01297">
    <property type="entry name" value="ZnuA"/>
    <property type="match status" value="1"/>
</dbReference>
<comment type="caution">
    <text evidence="7">The sequence shown here is derived from an EMBL/GenBank/DDBJ whole genome shotgun (WGS) entry which is preliminary data.</text>
</comment>
<feature type="coiled-coil region" evidence="4">
    <location>
        <begin position="174"/>
        <end position="201"/>
    </location>
</feature>
<evidence type="ECO:0000256" key="2">
    <source>
        <dbReference type="ARBA" id="ARBA00022729"/>
    </source>
</evidence>
<name>A0ABS6GUJ4_MAMLE</name>
<dbReference type="PROSITE" id="PS51257">
    <property type="entry name" value="PROKAR_LIPOPROTEIN"/>
    <property type="match status" value="1"/>
</dbReference>
<evidence type="ECO:0000256" key="5">
    <source>
        <dbReference type="SAM" id="MobiDB-lite"/>
    </source>
</evidence>
<feature type="chain" id="PRO_5046150665" evidence="6">
    <location>
        <begin position="20"/>
        <end position="316"/>
    </location>
</feature>
<dbReference type="EMBL" id="JAHLZN010000001">
    <property type="protein sequence ID" value="MBU6112628.1"/>
    <property type="molecule type" value="Genomic_DNA"/>
</dbReference>
<proteinExistence type="inferred from homology"/>
<comment type="similarity">
    <text evidence="3">Belongs to the bacterial solute-binding protein 9 family.</text>
</comment>
<dbReference type="PRINTS" id="PR00691">
    <property type="entry name" value="ADHESINB"/>
</dbReference>
<evidence type="ECO:0000256" key="3">
    <source>
        <dbReference type="RuleBase" id="RU003512"/>
    </source>
</evidence>
<dbReference type="InterPro" id="IPR050492">
    <property type="entry name" value="Bact_metal-bind_prot9"/>
</dbReference>
<dbReference type="PRINTS" id="PR00690">
    <property type="entry name" value="ADHESNFAMILY"/>
</dbReference>
<dbReference type="InterPro" id="IPR006128">
    <property type="entry name" value="Lipoprotein_PsaA-like"/>
</dbReference>
<dbReference type="PANTHER" id="PTHR42953:SF8">
    <property type="entry name" value="ZINT DOMAIN-CONTAINING PROTEIN"/>
    <property type="match status" value="1"/>
</dbReference>
<organism evidence="7 8">
    <name type="scientific">Mammaliicoccus lentus</name>
    <name type="common">Staphylococcus lentus</name>
    <dbReference type="NCBI Taxonomy" id="42858"/>
    <lineage>
        <taxon>Bacteria</taxon>
        <taxon>Bacillati</taxon>
        <taxon>Bacillota</taxon>
        <taxon>Bacilli</taxon>
        <taxon>Bacillales</taxon>
        <taxon>Staphylococcaceae</taxon>
        <taxon>Mammaliicoccus</taxon>
    </lineage>
</organism>
<feature type="signal peptide" evidence="6">
    <location>
        <begin position="1"/>
        <end position="19"/>
    </location>
</feature>
<dbReference type="InterPro" id="IPR006129">
    <property type="entry name" value="AdhesinB"/>
</dbReference>
<accession>A0ABS6GUJ4</accession>
<feature type="region of interest" description="Disordered" evidence="5">
    <location>
        <begin position="123"/>
        <end position="143"/>
    </location>
</feature>
<dbReference type="PANTHER" id="PTHR42953">
    <property type="entry name" value="HIGH-AFFINITY ZINC UPTAKE SYSTEM PROTEIN ZNUA-RELATED"/>
    <property type="match status" value="1"/>
</dbReference>
<gene>
    <name evidence="7" type="ORF">KQ656_01595</name>
</gene>
<evidence type="ECO:0000256" key="4">
    <source>
        <dbReference type="SAM" id="Coils"/>
    </source>
</evidence>
<evidence type="ECO:0000313" key="7">
    <source>
        <dbReference type="EMBL" id="MBU6112628.1"/>
    </source>
</evidence>
<evidence type="ECO:0000313" key="8">
    <source>
        <dbReference type="Proteomes" id="UP000770161"/>
    </source>
</evidence>
<keyword evidence="2 6" id="KW-0732">Signal</keyword>
<evidence type="ECO:0000256" key="1">
    <source>
        <dbReference type="ARBA" id="ARBA00022448"/>
    </source>
</evidence>
<reference evidence="7 8" key="1">
    <citation type="submission" date="2021-06" db="EMBL/GenBank/DDBJ databases">
        <title>Staphylococcus lentus K169 genome sequencing.</title>
        <authorList>
            <person name="Sundareshan S."/>
            <person name="Akhila D.S."/>
            <person name="Prachi D."/>
            <person name="Sivakumar R."/>
            <person name="Rajendhran J."/>
            <person name="Isloor S."/>
            <person name="Hegde N.R."/>
        </authorList>
    </citation>
    <scope>NUCLEOTIDE SEQUENCE [LARGE SCALE GENOMIC DNA]</scope>
    <source>
        <strain evidence="7 8">K169</strain>
    </source>
</reference>
<dbReference type="SUPFAM" id="SSF53807">
    <property type="entry name" value="Helical backbone' metal receptor"/>
    <property type="match status" value="1"/>
</dbReference>
<keyword evidence="4" id="KW-0175">Coiled coil</keyword>
<protein>
    <submittedName>
        <fullName evidence="7">Zinc ABC transporter substrate-binding protein</fullName>
    </submittedName>
</protein>